<accession>F4XY56</accession>
<evidence type="ECO:0000313" key="1">
    <source>
        <dbReference type="EMBL" id="EGJ30453.1"/>
    </source>
</evidence>
<dbReference type="Proteomes" id="UP000003959">
    <property type="component" value="Unassembled WGS sequence"/>
</dbReference>
<reference evidence="2" key="1">
    <citation type="journal article" date="2011" name="Proc. Natl. Acad. Sci. U.S.A.">
        <title>Genomic insights into the physiology and ecology of the marine filamentous cyanobacterium Lyngbya majuscula.</title>
        <authorList>
            <person name="Jones A.C."/>
            <person name="Monroe E.A."/>
            <person name="Podell S."/>
            <person name="Hess W.R."/>
            <person name="Klages S."/>
            <person name="Esquenazi E."/>
            <person name="Niessen S."/>
            <person name="Hoover H."/>
            <person name="Rothmann M."/>
            <person name="Lasken R.S."/>
            <person name="Yates J.R.III."/>
            <person name="Reinhardt R."/>
            <person name="Kube M."/>
            <person name="Burkart M.D."/>
            <person name="Allen E.E."/>
            <person name="Dorrestein P.C."/>
            <person name="Gerwick W.H."/>
            <person name="Gerwick L."/>
        </authorList>
    </citation>
    <scope>NUCLEOTIDE SEQUENCE [LARGE SCALE GENOMIC DNA]</scope>
    <source>
        <strain evidence="2">3L</strain>
    </source>
</reference>
<organism evidence="1 2">
    <name type="scientific">Moorena producens 3L</name>
    <dbReference type="NCBI Taxonomy" id="489825"/>
    <lineage>
        <taxon>Bacteria</taxon>
        <taxon>Bacillati</taxon>
        <taxon>Cyanobacteriota</taxon>
        <taxon>Cyanophyceae</taxon>
        <taxon>Coleofasciculales</taxon>
        <taxon>Coleofasciculaceae</taxon>
        <taxon>Moorena</taxon>
    </lineage>
</organism>
<sequence length="62" mass="7166">MSHKIKLRIKQNYPTNVSYQRSAISDQLSAISDQLSAISYQLKAYGLWPHYCSRSEWLTADC</sequence>
<keyword evidence="2" id="KW-1185">Reference proteome</keyword>
<gene>
    <name evidence="1" type="ORF">LYNGBM3L_50130</name>
</gene>
<dbReference type="EMBL" id="GL890953">
    <property type="protein sequence ID" value="EGJ30453.1"/>
    <property type="molecule type" value="Genomic_DNA"/>
</dbReference>
<dbReference type="HOGENOM" id="CLU_2899279_0_0_3"/>
<dbReference type="AlphaFoldDB" id="F4XY56"/>
<proteinExistence type="predicted"/>
<dbReference type="RefSeq" id="WP_009149811.1">
    <property type="nucleotide sequence ID" value="NZ_GL890953.1"/>
</dbReference>
<protein>
    <submittedName>
        <fullName evidence="1">Uncharacterized protein</fullName>
    </submittedName>
</protein>
<name>F4XY56_9CYAN</name>
<evidence type="ECO:0000313" key="2">
    <source>
        <dbReference type="Proteomes" id="UP000003959"/>
    </source>
</evidence>